<dbReference type="GO" id="GO:0005576">
    <property type="term" value="C:extracellular region"/>
    <property type="evidence" value="ECO:0007669"/>
    <property type="project" value="UniProtKB-SubCell"/>
</dbReference>
<feature type="domain" description="EGF-like" evidence="9">
    <location>
        <begin position="390"/>
        <end position="426"/>
    </location>
</feature>
<dbReference type="AlphaFoldDB" id="A0AAD9NRK0"/>
<dbReference type="SMART" id="SM00181">
    <property type="entry name" value="EGF"/>
    <property type="match status" value="3"/>
</dbReference>
<sequence>MDVALVIDHSGSIRDNNKPGGPDNWGQVIEFVKAVVRKLKISAAGTHMAAVSYGNEATLDFDLNDHMTESEVLNAVGRIKYGGGNTNTTGGLREMRLNVFSAKGGDRNNIRDMCILITDGVPTREENKLEDEVRRIKAQGIVVLAVGVTDQVDEALLKRLVTSEDYYFKVGNFGSLGQILDKVISQACVTILPPKPTLPEPAACATKADVVFVLDSSGSIEERNFYKMKSFVSSITADMDLEGDHTRVGVLIFSNSAHLKFHLNKYRSRSQASEAVDKIQYIHGTTNTAEALAYVRTSMFTSGNGDRQDSPNIVVVMTDGSSNDKKKTQEEAFKLKTGAHVIVIGIGGWLDDLELSQMASAPYKKNKINVPNFDGLQAIKQRIINMICDNKDECKSNPCRNGGRCINGIDMYWCRCNSGYAGTNCENRCRVKADIAFALDASGSVGKDNFIKQVDFVKRVIYGLNLNGDSRVAAETYANSPNIQFYLNKYTMQYAVYNALSFYYTGGRTNTASAIDSMRNDIFTSGRGDRGNVRNIGVVITDGRSNDRAATLKAATNARRAGITLLTVGVGGNLDHSELLAVANFPSEKNYFKSSDFNNLNNVASSLISAICDANNECSSNPCRNNGRCVDLIGGYECVCQGKHSGPTCERGCSGQLDIVFVIDSSGSIRSERFPKVLNFVNSIVDQYEVSSDATRIGAVVFSDSASVQFQLNAYKTKQDVMSAVSQIKFIGGRTNTAGGLQLMKDNMFTSGNGDRSNVPNLAIVITDGNSNINQQNTIPYAIDARIKGVHVIVLAIGTMLNELELRGMASMPVSQNYYVAKSWRNLPDRKNDMIRSTCDDDNECSSNPCKNGGRCRDLLKRYWCDCTGDYSGVTCNIRCTKQMDIAFILDLSGSVDTIYDLSVSFISEVVNGLPFQMGRVRVALISFSDNAKVEFYLNKYQSKQEVLNALSFRAAGGKTNTQQAINKAYNDVFSSGRGDRSGVQNIAIVVTDGKSNVNSVNTRTEADNARKRNVEMYVAAVTTRANKGEVNAIASDPDSTHVVYVENNNKVSEAAKTLLRQLCA</sequence>
<dbReference type="PROSITE" id="PS50234">
    <property type="entry name" value="VWFA"/>
    <property type="match status" value="5"/>
</dbReference>
<dbReference type="InterPro" id="IPR018097">
    <property type="entry name" value="EGF_Ca-bd_CS"/>
</dbReference>
<evidence type="ECO:0000256" key="7">
    <source>
        <dbReference type="ARBA" id="ARBA00023180"/>
    </source>
</evidence>
<comment type="caution">
    <text evidence="11">The sequence shown here is derived from an EMBL/GenBank/DDBJ whole genome shotgun (WGS) entry which is preliminary data.</text>
</comment>
<dbReference type="SUPFAM" id="SSF57196">
    <property type="entry name" value="EGF/Laminin"/>
    <property type="match status" value="2"/>
</dbReference>
<accession>A0AAD9NRK0</accession>
<dbReference type="PANTHER" id="PTHR24020">
    <property type="entry name" value="COLLAGEN ALPHA"/>
    <property type="match status" value="1"/>
</dbReference>
<comment type="subcellular location">
    <subcellularLocation>
        <location evidence="1">Secreted</location>
    </subcellularLocation>
</comment>
<feature type="disulfide bond" evidence="8">
    <location>
        <begin position="867"/>
        <end position="876"/>
    </location>
</feature>
<evidence type="ECO:0000256" key="3">
    <source>
        <dbReference type="ARBA" id="ARBA00022536"/>
    </source>
</evidence>
<feature type="domain" description="VWFA" evidence="10">
    <location>
        <begin position="209"/>
        <end position="383"/>
    </location>
</feature>
<evidence type="ECO:0000313" key="12">
    <source>
        <dbReference type="Proteomes" id="UP001209878"/>
    </source>
</evidence>
<keyword evidence="5" id="KW-0677">Repeat</keyword>
<dbReference type="PROSITE" id="PS00022">
    <property type="entry name" value="EGF_1"/>
    <property type="match status" value="3"/>
</dbReference>
<proteinExistence type="predicted"/>
<evidence type="ECO:0000256" key="8">
    <source>
        <dbReference type="PROSITE-ProRule" id="PRU00076"/>
    </source>
</evidence>
<dbReference type="CDD" id="cd00054">
    <property type="entry name" value="EGF_CA"/>
    <property type="match status" value="3"/>
</dbReference>
<dbReference type="PRINTS" id="PR00453">
    <property type="entry name" value="VWFADOMAIN"/>
</dbReference>
<dbReference type="PROSITE" id="PS00010">
    <property type="entry name" value="ASX_HYDROXYL"/>
    <property type="match status" value="3"/>
</dbReference>
<gene>
    <name evidence="11" type="ORF">NP493_472g01018</name>
</gene>
<keyword evidence="6 8" id="KW-1015">Disulfide bond</keyword>
<dbReference type="SMART" id="SM00327">
    <property type="entry name" value="VWA"/>
    <property type="match status" value="5"/>
</dbReference>
<keyword evidence="3 8" id="KW-0245">EGF-like domain</keyword>
<keyword evidence="4" id="KW-0732">Signal</keyword>
<dbReference type="InterPro" id="IPR000152">
    <property type="entry name" value="EGF-type_Asp/Asn_hydroxyl_site"/>
</dbReference>
<dbReference type="Gene3D" id="3.40.50.410">
    <property type="entry name" value="von Willebrand factor, type A domain"/>
    <property type="match status" value="5"/>
</dbReference>
<keyword evidence="2" id="KW-0964">Secreted</keyword>
<evidence type="ECO:0000256" key="6">
    <source>
        <dbReference type="ARBA" id="ARBA00023157"/>
    </source>
</evidence>
<feature type="domain" description="VWFA" evidence="10">
    <location>
        <begin position="658"/>
        <end position="834"/>
    </location>
</feature>
<dbReference type="InterPro" id="IPR000742">
    <property type="entry name" value="EGF"/>
</dbReference>
<dbReference type="SUPFAM" id="SSF53300">
    <property type="entry name" value="vWA-like"/>
    <property type="match status" value="5"/>
</dbReference>
<dbReference type="FunFam" id="3.40.50.410:FF:000004">
    <property type="entry name" value="collagen alpha-6(VI) chain"/>
    <property type="match status" value="1"/>
</dbReference>
<organism evidence="11 12">
    <name type="scientific">Ridgeia piscesae</name>
    <name type="common">Tubeworm</name>
    <dbReference type="NCBI Taxonomy" id="27915"/>
    <lineage>
        <taxon>Eukaryota</taxon>
        <taxon>Metazoa</taxon>
        <taxon>Spiralia</taxon>
        <taxon>Lophotrochozoa</taxon>
        <taxon>Annelida</taxon>
        <taxon>Polychaeta</taxon>
        <taxon>Sedentaria</taxon>
        <taxon>Canalipalpata</taxon>
        <taxon>Sabellida</taxon>
        <taxon>Siboglinidae</taxon>
        <taxon>Ridgeia</taxon>
    </lineage>
</organism>
<protein>
    <submittedName>
        <fullName evidence="11">Uncharacterized protein</fullName>
    </submittedName>
</protein>
<feature type="disulfide bond" evidence="8">
    <location>
        <begin position="416"/>
        <end position="425"/>
    </location>
</feature>
<feature type="domain" description="VWFA" evidence="10">
    <location>
        <begin position="434"/>
        <end position="607"/>
    </location>
</feature>
<evidence type="ECO:0000256" key="5">
    <source>
        <dbReference type="ARBA" id="ARBA00022737"/>
    </source>
</evidence>
<dbReference type="CDD" id="cd01450">
    <property type="entry name" value="vWFA_subfamily_ECM"/>
    <property type="match status" value="3"/>
</dbReference>
<comment type="caution">
    <text evidence="8">Lacks conserved residue(s) required for the propagation of feature annotation.</text>
</comment>
<keyword evidence="12" id="KW-1185">Reference proteome</keyword>
<evidence type="ECO:0000259" key="9">
    <source>
        <dbReference type="PROSITE" id="PS50026"/>
    </source>
</evidence>
<dbReference type="SMART" id="SM00179">
    <property type="entry name" value="EGF_CA"/>
    <property type="match status" value="3"/>
</dbReference>
<dbReference type="Pfam" id="PF00092">
    <property type="entry name" value="VWA"/>
    <property type="match status" value="5"/>
</dbReference>
<evidence type="ECO:0000256" key="4">
    <source>
        <dbReference type="ARBA" id="ARBA00022729"/>
    </source>
</evidence>
<dbReference type="FunFam" id="2.10.25.10:FF:000143">
    <property type="entry name" value="Protein crumbs 1"/>
    <property type="match status" value="1"/>
</dbReference>
<name>A0AAD9NRK0_RIDPI</name>
<dbReference type="FunFam" id="2.10.25.10:FF:000434">
    <property type="entry name" value="Predicted protein"/>
    <property type="match status" value="1"/>
</dbReference>
<feature type="domain" description="VWFA" evidence="10">
    <location>
        <begin position="885"/>
        <end position="1063"/>
    </location>
</feature>
<dbReference type="InterPro" id="IPR036465">
    <property type="entry name" value="vWFA_dom_sf"/>
</dbReference>
<dbReference type="Proteomes" id="UP001209878">
    <property type="component" value="Unassembled WGS sequence"/>
</dbReference>
<keyword evidence="7" id="KW-0325">Glycoprotein</keyword>
<feature type="disulfide bond" evidence="8">
    <location>
        <begin position="640"/>
        <end position="649"/>
    </location>
</feature>
<feature type="domain" description="EGF-like" evidence="9">
    <location>
        <begin position="841"/>
        <end position="877"/>
    </location>
</feature>
<feature type="domain" description="VWFA" evidence="10">
    <location>
        <begin position="2"/>
        <end position="183"/>
    </location>
</feature>
<dbReference type="PROSITE" id="PS50026">
    <property type="entry name" value="EGF_3"/>
    <property type="match status" value="3"/>
</dbReference>
<dbReference type="PROSITE" id="PS01187">
    <property type="entry name" value="EGF_CA"/>
    <property type="match status" value="2"/>
</dbReference>
<feature type="domain" description="EGF-like" evidence="9">
    <location>
        <begin position="614"/>
        <end position="650"/>
    </location>
</feature>
<dbReference type="InterPro" id="IPR002035">
    <property type="entry name" value="VWF_A"/>
</dbReference>
<dbReference type="PANTHER" id="PTHR24020:SF84">
    <property type="entry name" value="VWFA DOMAIN-CONTAINING PROTEIN"/>
    <property type="match status" value="1"/>
</dbReference>
<evidence type="ECO:0000256" key="2">
    <source>
        <dbReference type="ARBA" id="ARBA00022525"/>
    </source>
</evidence>
<dbReference type="InterPro" id="IPR050525">
    <property type="entry name" value="ECM_Assembly_Org"/>
</dbReference>
<dbReference type="FunFam" id="2.10.25.10:FF:000122">
    <property type="entry name" value="Protein crumbs homolog 2"/>
    <property type="match status" value="1"/>
</dbReference>
<evidence type="ECO:0000256" key="1">
    <source>
        <dbReference type="ARBA" id="ARBA00004613"/>
    </source>
</evidence>
<dbReference type="GO" id="GO:0005509">
    <property type="term" value="F:calcium ion binding"/>
    <property type="evidence" value="ECO:0007669"/>
    <property type="project" value="InterPro"/>
</dbReference>
<dbReference type="Gene3D" id="2.10.25.10">
    <property type="entry name" value="Laminin"/>
    <property type="match status" value="3"/>
</dbReference>
<reference evidence="11" key="1">
    <citation type="journal article" date="2023" name="Mol. Biol. Evol.">
        <title>Third-Generation Sequencing Reveals the Adaptive Role of the Epigenome in Three Deep-Sea Polychaetes.</title>
        <authorList>
            <person name="Perez M."/>
            <person name="Aroh O."/>
            <person name="Sun Y."/>
            <person name="Lan Y."/>
            <person name="Juniper S.K."/>
            <person name="Young C.R."/>
            <person name="Angers B."/>
            <person name="Qian P.Y."/>
        </authorList>
    </citation>
    <scope>NUCLEOTIDE SEQUENCE</scope>
    <source>
        <strain evidence="11">R07B-5</strain>
    </source>
</reference>
<dbReference type="Pfam" id="PF00008">
    <property type="entry name" value="EGF"/>
    <property type="match status" value="3"/>
</dbReference>
<dbReference type="EMBL" id="JAODUO010000472">
    <property type="protein sequence ID" value="KAK2179785.1"/>
    <property type="molecule type" value="Genomic_DNA"/>
</dbReference>
<evidence type="ECO:0000313" key="11">
    <source>
        <dbReference type="EMBL" id="KAK2179785.1"/>
    </source>
</evidence>
<dbReference type="InterPro" id="IPR001881">
    <property type="entry name" value="EGF-like_Ca-bd_dom"/>
</dbReference>
<evidence type="ECO:0000259" key="10">
    <source>
        <dbReference type="PROSITE" id="PS50234"/>
    </source>
</evidence>